<evidence type="ECO:0008006" key="5">
    <source>
        <dbReference type="Google" id="ProtNLM"/>
    </source>
</evidence>
<comment type="caution">
    <text evidence="3">The sequence shown here is derived from an EMBL/GenBank/DDBJ whole genome shotgun (WGS) entry which is preliminary data.</text>
</comment>
<reference evidence="3" key="1">
    <citation type="submission" date="2009-04" db="EMBL/GenBank/DDBJ databases">
        <authorList>
            <person name="Weinstock G."/>
            <person name="Sodergren E."/>
            <person name="Clifton S."/>
            <person name="Fulton L."/>
            <person name="Fulton B."/>
            <person name="Courtney L."/>
            <person name="Fronick C."/>
            <person name="Harrison M."/>
            <person name="Strong C."/>
            <person name="Farmer C."/>
            <person name="Delahaunty K."/>
            <person name="Markovic C."/>
            <person name="Hall O."/>
            <person name="Minx P."/>
            <person name="Tomlinson C."/>
            <person name="Mitreva M."/>
            <person name="Nelson J."/>
            <person name="Hou S."/>
            <person name="Wollam A."/>
            <person name="Pepin K.H."/>
            <person name="Johnson M."/>
            <person name="Bhonagiri V."/>
            <person name="Nash W.E."/>
            <person name="Warren W."/>
            <person name="Chinwalla A."/>
            <person name="Mardis E.R."/>
            <person name="Wilson R.K."/>
        </authorList>
    </citation>
    <scope>NUCLEOTIDE SEQUENCE [LARGE SCALE GENOMIC DNA]</scope>
    <source>
        <strain evidence="3">DSM 14600</strain>
    </source>
</reference>
<dbReference type="STRING" id="626523.GCWU000342_00750"/>
<evidence type="ECO:0000313" key="3">
    <source>
        <dbReference type="EMBL" id="EEP29392.1"/>
    </source>
</evidence>
<feature type="transmembrane region" description="Helical" evidence="2">
    <location>
        <begin position="108"/>
        <end position="131"/>
    </location>
</feature>
<sequence>MDQNRQFDSYESDQKETNHPWQQGPEDWGDRPRDGQQQGMKRYQVPYDPRPRDSYGRIIDRTNGMRALWMGVFALAFFATGLNVLVAMAAIAFGVIQLVRYSSKAGRWQAIMGIAMALASLTLLIGSYVRIAGNPNFLKMLTNQPGQNILFEQGQEASRPNVNVQTALEGNLN</sequence>
<organism evidence="3 4">
    <name type="scientific">Shuttleworthella satelles DSM 14600</name>
    <dbReference type="NCBI Taxonomy" id="626523"/>
    <lineage>
        <taxon>Bacteria</taxon>
        <taxon>Bacillati</taxon>
        <taxon>Bacillota</taxon>
        <taxon>Clostridia</taxon>
        <taxon>Lachnospirales</taxon>
        <taxon>Lachnospiraceae</taxon>
        <taxon>Shuttleworthella</taxon>
    </lineage>
</organism>
<keyword evidence="2" id="KW-0812">Transmembrane</keyword>
<gene>
    <name evidence="3" type="ORF">GCWU000342_00750</name>
</gene>
<keyword evidence="2" id="KW-1133">Transmembrane helix</keyword>
<keyword evidence="4" id="KW-1185">Reference proteome</keyword>
<evidence type="ECO:0000313" key="4">
    <source>
        <dbReference type="Proteomes" id="UP000003494"/>
    </source>
</evidence>
<dbReference type="AlphaFoldDB" id="C4G9U5"/>
<protein>
    <recommendedName>
        <fullName evidence="5">DUF4190 domain-containing protein</fullName>
    </recommendedName>
</protein>
<dbReference type="EMBL" id="ACIP02000001">
    <property type="protein sequence ID" value="EEP29392.1"/>
    <property type="molecule type" value="Genomic_DNA"/>
</dbReference>
<feature type="transmembrane region" description="Helical" evidence="2">
    <location>
        <begin position="67"/>
        <end position="96"/>
    </location>
</feature>
<proteinExistence type="predicted"/>
<dbReference type="HOGENOM" id="CLU_1546566_0_0_9"/>
<feature type="region of interest" description="Disordered" evidence="1">
    <location>
        <begin position="1"/>
        <end position="49"/>
    </location>
</feature>
<dbReference type="Proteomes" id="UP000003494">
    <property type="component" value="Unassembled WGS sequence"/>
</dbReference>
<name>C4G9U5_9FIRM</name>
<evidence type="ECO:0000256" key="1">
    <source>
        <dbReference type="SAM" id="MobiDB-lite"/>
    </source>
</evidence>
<keyword evidence="2" id="KW-0472">Membrane</keyword>
<evidence type="ECO:0000256" key="2">
    <source>
        <dbReference type="SAM" id="Phobius"/>
    </source>
</evidence>
<accession>C4G9U5</accession>
<dbReference type="RefSeq" id="WP_006905780.1">
    <property type="nucleotide sequence ID" value="NZ_GG665866.1"/>
</dbReference>